<reference evidence="3" key="1">
    <citation type="submission" date="2016-10" db="EMBL/GenBank/DDBJ databases">
        <authorList>
            <person name="Varghese N."/>
            <person name="Submissions S."/>
        </authorList>
    </citation>
    <scope>NUCLEOTIDE SEQUENCE [LARGE SCALE GENOMIC DNA]</scope>
    <source>
        <strain evidence="3">CGMCC 4.2126</strain>
    </source>
</reference>
<evidence type="ECO:0000313" key="2">
    <source>
        <dbReference type="EMBL" id="SFJ86786.1"/>
    </source>
</evidence>
<accession>A0A1I3UXF8</accession>
<dbReference type="AlphaFoldDB" id="A0A1I3UXF8"/>
<name>A0A1I3UXF8_9ACTN</name>
<gene>
    <name evidence="2" type="ORF">SAMN05216275_113106</name>
</gene>
<proteinExistence type="predicted"/>
<evidence type="ECO:0000256" key="1">
    <source>
        <dbReference type="SAM" id="MobiDB-lite"/>
    </source>
</evidence>
<feature type="region of interest" description="Disordered" evidence="1">
    <location>
        <begin position="64"/>
        <end position="94"/>
    </location>
</feature>
<dbReference type="Proteomes" id="UP000199111">
    <property type="component" value="Unassembled WGS sequence"/>
</dbReference>
<organism evidence="2 3">
    <name type="scientific">Streptosporangium canum</name>
    <dbReference type="NCBI Taxonomy" id="324952"/>
    <lineage>
        <taxon>Bacteria</taxon>
        <taxon>Bacillati</taxon>
        <taxon>Actinomycetota</taxon>
        <taxon>Actinomycetes</taxon>
        <taxon>Streptosporangiales</taxon>
        <taxon>Streptosporangiaceae</taxon>
        <taxon>Streptosporangium</taxon>
    </lineage>
</organism>
<sequence>MMTIGPRRLAAATCFSSWIQPWLLREGAQKVSSTPSRMRSAPYTQVLSMPREYSSGALIRCPSTDQPGAGGKVRGVTGPSSSAQITVVPGGGSV</sequence>
<protein>
    <submittedName>
        <fullName evidence="2">Uncharacterized protein</fullName>
    </submittedName>
</protein>
<dbReference type="EMBL" id="FOQY01000013">
    <property type="protein sequence ID" value="SFJ86786.1"/>
    <property type="molecule type" value="Genomic_DNA"/>
</dbReference>
<evidence type="ECO:0000313" key="3">
    <source>
        <dbReference type="Proteomes" id="UP000199111"/>
    </source>
</evidence>
<keyword evidence="3" id="KW-1185">Reference proteome</keyword>